<evidence type="ECO:0000313" key="7">
    <source>
        <dbReference type="EMBL" id="VAV93299.1"/>
    </source>
</evidence>
<accession>A0A3B0RN13</accession>
<sequence length="309" mass="32910">MALRLIFMGTPEFSVEVLKKLLGAGYDICAVYSQPPRKSGRGMKQHPSPVHAFAEQNHIRVLTPTSLNQPDAQREFADFNADAAVVVAYGLLLPQAILDAPKYGCFNVHASLLPRWRGAAPIQRAIMAGDEKSGVTIMQMEAGLDTGPMCLTAETPITEATTGQSLHDALSELGAGLMVEALAQLQSGSLVLTPQPETGVTYARKIDKAEARIDFGQPAMRVVRHIHGLSPFPGSWFELPVNGKAMRVKVLAAEVVPENGTAGEVIDSQLTIACSEGAIRPLVLQRPGKGVMALADFLNGIAVVPGTKV</sequence>
<dbReference type="PANTHER" id="PTHR11138:SF5">
    <property type="entry name" value="METHIONYL-TRNA FORMYLTRANSFERASE, MITOCHONDRIAL"/>
    <property type="match status" value="1"/>
</dbReference>
<dbReference type="EC" id="2.1.2.9" evidence="2"/>
<dbReference type="SUPFAM" id="SSF53328">
    <property type="entry name" value="Formyltransferase"/>
    <property type="match status" value="1"/>
</dbReference>
<dbReference type="InterPro" id="IPR005793">
    <property type="entry name" value="Formyl_trans_C"/>
</dbReference>
<evidence type="ECO:0000256" key="3">
    <source>
        <dbReference type="ARBA" id="ARBA00022679"/>
    </source>
</evidence>
<dbReference type="InterPro" id="IPR005794">
    <property type="entry name" value="Fmt"/>
</dbReference>
<feature type="domain" description="Formyl transferase C-terminal" evidence="6">
    <location>
        <begin position="205"/>
        <end position="300"/>
    </location>
</feature>
<evidence type="ECO:0000256" key="1">
    <source>
        <dbReference type="ARBA" id="ARBA00010699"/>
    </source>
</evidence>
<keyword evidence="4" id="KW-0648">Protein biosynthesis</keyword>
<feature type="domain" description="Formyl transferase N-terminal" evidence="5">
    <location>
        <begin position="5"/>
        <end position="182"/>
    </location>
</feature>
<dbReference type="PANTHER" id="PTHR11138">
    <property type="entry name" value="METHIONYL-TRNA FORMYLTRANSFERASE"/>
    <property type="match status" value="1"/>
</dbReference>
<dbReference type="EMBL" id="UOEC01000108">
    <property type="protein sequence ID" value="VAV93299.1"/>
    <property type="molecule type" value="Genomic_DNA"/>
</dbReference>
<evidence type="ECO:0000259" key="6">
    <source>
        <dbReference type="Pfam" id="PF02911"/>
    </source>
</evidence>
<organism evidence="7">
    <name type="scientific">hydrothermal vent metagenome</name>
    <dbReference type="NCBI Taxonomy" id="652676"/>
    <lineage>
        <taxon>unclassified sequences</taxon>
        <taxon>metagenomes</taxon>
        <taxon>ecological metagenomes</taxon>
    </lineage>
</organism>
<dbReference type="Pfam" id="PF02911">
    <property type="entry name" value="Formyl_trans_C"/>
    <property type="match status" value="1"/>
</dbReference>
<dbReference type="InterPro" id="IPR002376">
    <property type="entry name" value="Formyl_transf_N"/>
</dbReference>
<dbReference type="SUPFAM" id="SSF50486">
    <property type="entry name" value="FMT C-terminal domain-like"/>
    <property type="match status" value="1"/>
</dbReference>
<dbReference type="Gene3D" id="3.40.50.12230">
    <property type="match status" value="1"/>
</dbReference>
<evidence type="ECO:0000259" key="5">
    <source>
        <dbReference type="Pfam" id="PF00551"/>
    </source>
</evidence>
<dbReference type="InterPro" id="IPR041711">
    <property type="entry name" value="Met-tRNA-FMT_N"/>
</dbReference>
<name>A0A3B0RN13_9ZZZZ</name>
<dbReference type="AlphaFoldDB" id="A0A3B0RN13"/>
<dbReference type="CDD" id="cd08704">
    <property type="entry name" value="Met_tRNA_FMT_C"/>
    <property type="match status" value="1"/>
</dbReference>
<dbReference type="InterPro" id="IPR036477">
    <property type="entry name" value="Formyl_transf_N_sf"/>
</dbReference>
<dbReference type="NCBIfam" id="TIGR00460">
    <property type="entry name" value="fmt"/>
    <property type="match status" value="1"/>
</dbReference>
<proteinExistence type="inferred from homology"/>
<dbReference type="InterPro" id="IPR044135">
    <property type="entry name" value="Met-tRNA-FMT_C"/>
</dbReference>
<dbReference type="GO" id="GO:0004479">
    <property type="term" value="F:methionyl-tRNA formyltransferase activity"/>
    <property type="evidence" value="ECO:0007669"/>
    <property type="project" value="UniProtKB-EC"/>
</dbReference>
<gene>
    <name evidence="7" type="ORF">MNBD_ALPHA08-1835</name>
</gene>
<keyword evidence="3 7" id="KW-0808">Transferase</keyword>
<protein>
    <recommendedName>
        <fullName evidence="2">methionyl-tRNA formyltransferase</fullName>
        <ecNumber evidence="2">2.1.2.9</ecNumber>
    </recommendedName>
</protein>
<evidence type="ECO:0000256" key="2">
    <source>
        <dbReference type="ARBA" id="ARBA00012261"/>
    </source>
</evidence>
<dbReference type="Pfam" id="PF00551">
    <property type="entry name" value="Formyl_trans_N"/>
    <property type="match status" value="1"/>
</dbReference>
<dbReference type="GO" id="GO:0005829">
    <property type="term" value="C:cytosol"/>
    <property type="evidence" value="ECO:0007669"/>
    <property type="project" value="TreeGrafter"/>
</dbReference>
<comment type="similarity">
    <text evidence="1">Belongs to the Fmt family.</text>
</comment>
<dbReference type="InterPro" id="IPR011034">
    <property type="entry name" value="Formyl_transferase-like_C_sf"/>
</dbReference>
<reference evidence="7" key="1">
    <citation type="submission" date="2018-06" db="EMBL/GenBank/DDBJ databases">
        <authorList>
            <person name="Zhirakovskaya E."/>
        </authorList>
    </citation>
    <scope>NUCLEOTIDE SEQUENCE</scope>
</reference>
<dbReference type="HAMAP" id="MF_00182">
    <property type="entry name" value="Formyl_trans"/>
    <property type="match status" value="1"/>
</dbReference>
<dbReference type="CDD" id="cd08646">
    <property type="entry name" value="FMT_core_Met-tRNA-FMT_N"/>
    <property type="match status" value="1"/>
</dbReference>
<evidence type="ECO:0000256" key="4">
    <source>
        <dbReference type="ARBA" id="ARBA00022917"/>
    </source>
</evidence>